<proteinExistence type="predicted"/>
<keyword evidence="2" id="KW-1185">Reference proteome</keyword>
<dbReference type="Proteomes" id="UP001341281">
    <property type="component" value="Chromosome 08"/>
</dbReference>
<gene>
    <name evidence="1" type="ORF">U9M48_035602</name>
</gene>
<evidence type="ECO:0000313" key="2">
    <source>
        <dbReference type="Proteomes" id="UP001341281"/>
    </source>
</evidence>
<organism evidence="1 2">
    <name type="scientific">Paspalum notatum var. saurae</name>
    <dbReference type="NCBI Taxonomy" id="547442"/>
    <lineage>
        <taxon>Eukaryota</taxon>
        <taxon>Viridiplantae</taxon>
        <taxon>Streptophyta</taxon>
        <taxon>Embryophyta</taxon>
        <taxon>Tracheophyta</taxon>
        <taxon>Spermatophyta</taxon>
        <taxon>Magnoliopsida</taxon>
        <taxon>Liliopsida</taxon>
        <taxon>Poales</taxon>
        <taxon>Poaceae</taxon>
        <taxon>PACMAD clade</taxon>
        <taxon>Panicoideae</taxon>
        <taxon>Andropogonodae</taxon>
        <taxon>Paspaleae</taxon>
        <taxon>Paspalinae</taxon>
        <taxon>Paspalum</taxon>
    </lineage>
</organism>
<dbReference type="AlphaFoldDB" id="A0AAQ3UFF9"/>
<accession>A0AAQ3UFF9</accession>
<protein>
    <submittedName>
        <fullName evidence="1">Uncharacterized protein</fullName>
    </submittedName>
</protein>
<name>A0AAQ3UFF9_PASNO</name>
<dbReference type="EMBL" id="CP144752">
    <property type="protein sequence ID" value="WVZ89165.1"/>
    <property type="molecule type" value="Genomic_DNA"/>
</dbReference>
<sequence length="176" mass="20171">MRDTMFDVGVAILKLVCVGKLTRRIPENDTYFGLVISRYVLEDEPVSTFTLQYFGIQVGEQSGLLTAVPTDRTVTRDQKDMMSVSRCIRDTCGAHRAFQFKFIFDDASDVIYCLSPTVDEVDFLRGKIFKVEEEDMMPFEFVFYKVASVVQHGYGRDTFAQIPCRSMGRIILCRIQ</sequence>
<reference evidence="1 2" key="1">
    <citation type="submission" date="2024-02" db="EMBL/GenBank/DDBJ databases">
        <title>High-quality chromosome-scale genome assembly of Pensacola bahiagrass (Paspalum notatum Flugge var. saurae).</title>
        <authorList>
            <person name="Vega J.M."/>
            <person name="Podio M."/>
            <person name="Orjuela J."/>
            <person name="Siena L.A."/>
            <person name="Pessino S.C."/>
            <person name="Combes M.C."/>
            <person name="Mariac C."/>
            <person name="Albertini E."/>
            <person name="Pupilli F."/>
            <person name="Ortiz J.P.A."/>
            <person name="Leblanc O."/>
        </authorList>
    </citation>
    <scope>NUCLEOTIDE SEQUENCE [LARGE SCALE GENOMIC DNA]</scope>
    <source>
        <strain evidence="1">R1</strain>
        <tissue evidence="1">Leaf</tissue>
    </source>
</reference>
<evidence type="ECO:0000313" key="1">
    <source>
        <dbReference type="EMBL" id="WVZ89165.1"/>
    </source>
</evidence>